<evidence type="ECO:0000313" key="1">
    <source>
        <dbReference type="EMBL" id="KIL33458.1"/>
    </source>
</evidence>
<proteinExistence type="predicted"/>
<reference evidence="1 2" key="1">
    <citation type="submission" date="2014-11" db="EMBL/GenBank/DDBJ databases">
        <title>Draft Genome Sequences of Nine Bacillus subtilis Strains that Form Spores with High Heat-Resistance.</title>
        <authorList>
            <person name="Krawcyk A.O."/>
            <person name="Berendsen E.M."/>
            <person name="de Jong A."/>
            <person name="Holsappel S."/>
            <person name="Eijlander R.T."/>
            <person name="Wells-Bennik M."/>
            <person name="Kuipers O.P."/>
        </authorList>
    </citation>
    <scope>NUCLEOTIDE SEQUENCE [LARGE SCALE GENOMIC DNA]</scope>
    <source>
        <strain evidence="1 2">B4067</strain>
    </source>
</reference>
<evidence type="ECO:0000313" key="2">
    <source>
        <dbReference type="Proteomes" id="UP000031970"/>
    </source>
</evidence>
<dbReference type="InterPro" id="IPR006432">
    <property type="entry name" value="Phage_portal_A118-type"/>
</dbReference>
<dbReference type="Proteomes" id="UP000031970">
    <property type="component" value="Unassembled WGS sequence"/>
</dbReference>
<gene>
    <name evidence="1" type="ORF">B4067_4677</name>
</gene>
<dbReference type="AlphaFoldDB" id="A0ABD3ZYU9"/>
<dbReference type="Pfam" id="PF05133">
    <property type="entry name" value="SPP1_portal"/>
    <property type="match status" value="1"/>
</dbReference>
<dbReference type="NCBIfam" id="TIGR01542">
    <property type="entry name" value="A118_put_portal"/>
    <property type="match status" value="1"/>
</dbReference>
<dbReference type="InterPro" id="IPR021145">
    <property type="entry name" value="Portal_protein_SPP1_Gp6-like"/>
</dbReference>
<evidence type="ECO:0008006" key="3">
    <source>
        <dbReference type="Google" id="ProtNLM"/>
    </source>
</evidence>
<protein>
    <recommendedName>
        <fullName evidence="3">Phage portal protein</fullName>
    </recommendedName>
</protein>
<dbReference type="EMBL" id="JSXS01000013">
    <property type="protein sequence ID" value="KIL33458.1"/>
    <property type="molecule type" value="Genomic_DNA"/>
</dbReference>
<accession>A0ABD3ZYU9</accession>
<name>A0ABD3ZYU9_BACIU</name>
<dbReference type="PIRSF" id="PIRSF011911">
    <property type="entry name" value="A118_put_portal"/>
    <property type="match status" value="1"/>
</dbReference>
<organism evidence="1 2">
    <name type="scientific">Bacillus subtilis subsp. subtilis</name>
    <dbReference type="NCBI Taxonomy" id="135461"/>
    <lineage>
        <taxon>Bacteria</taxon>
        <taxon>Bacillati</taxon>
        <taxon>Bacillota</taxon>
        <taxon>Bacilli</taxon>
        <taxon>Bacillales</taxon>
        <taxon>Bacillaceae</taxon>
        <taxon>Bacillus</taxon>
    </lineage>
</organism>
<sequence length="503" mass="57139">MFKSLIAKVKAVMQKMGLIKNIKSVSNIQALPVDDDFYQMIENVWLPLYKGELDEYNGEPFHKVEFTTIEGGKRTRRMFTLGMAKVASKEMASLIFNEKCAINISNEKLSKEIEGVFKYNKFYKLFQDRLENMFALGGLVLKAYVDTDRAGQKRIKISYVTADCFIPLAYSNGDITEGVFLTVSKRGNKWYTLLEWHQWDGKEYVIRNQLFQSDNNSELGIEVALDTLYPDLAKEATIEGLTRPLFVYIKPNIANNIDLQSPLGVSLYANAIDTIKALDTAFDSYHREFRLGKKRIIVPHTAIRTVINKETQEFHRYFDASDEVYEAFNFDDVDRQQIVDNSIELRVEEHVKAIQSLLDLFAMQIGFSPGVFSFDGQGVKTATEVVSENSKTFQTKNSHETVIEEGIINLITTICDLAKLYKVFAVPPDYEVTVDFDDSIAEDRDANANFYLKLVNNGLMPRYMGLMHILKVPEEQARELIKEAKEEAATELPDVSDIGGGGV</sequence>
<comment type="caution">
    <text evidence="1">The sequence shown here is derived from an EMBL/GenBank/DDBJ whole genome shotgun (WGS) entry which is preliminary data.</text>
</comment>
<dbReference type="RefSeq" id="WP_041053007.1">
    <property type="nucleotide sequence ID" value="NZ_JSXS01000013.1"/>
</dbReference>